<evidence type="ECO:0000313" key="2">
    <source>
        <dbReference type="Proteomes" id="UP001285352"/>
    </source>
</evidence>
<dbReference type="Proteomes" id="UP001285352">
    <property type="component" value="Unassembled WGS sequence"/>
</dbReference>
<organism evidence="1 2">
    <name type="scientific">Lentzea sokolovensis</name>
    <dbReference type="NCBI Taxonomy" id="3095429"/>
    <lineage>
        <taxon>Bacteria</taxon>
        <taxon>Bacillati</taxon>
        <taxon>Actinomycetota</taxon>
        <taxon>Actinomycetes</taxon>
        <taxon>Pseudonocardiales</taxon>
        <taxon>Pseudonocardiaceae</taxon>
        <taxon>Lentzea</taxon>
    </lineage>
</organism>
<accession>A0ABU4UTS7</accession>
<sequence length="360" mass="39398">MARWVDRPDWSDGAAQVLHDTLKTAVWHMENIEELCRLIGIQPGDVVISGQTAAAVWPAVTREAAMAGKLETLINKVRTSYPATAEALQQVLSTQLVCSEWYLTPDRHDAVLLGPGGLRAMLDRTRLRARLLQMVTEGFHILAITGPAGSGKSYTRHLVQHVLDDPAHTCDLIVVDIASDSYTSISAVQFMEDLATRMGMSAMPALDPHADPNRAVRHLVLQFVGQFRSLPTRDRWVFIDGLDQPSVGQDVHVAVAQLAKEVEAKQLPLMRLITTGHPGNFCSSVLEILLVDHLDGVTEPDLRHFFQRVAVMAGREPSEQDIAKTVNKLLTEPGLSNLHALGTTASQLAHATFAPGRSEV</sequence>
<keyword evidence="2" id="KW-1185">Reference proteome</keyword>
<evidence type="ECO:0000313" key="1">
    <source>
        <dbReference type="EMBL" id="MDX8142100.1"/>
    </source>
</evidence>
<reference evidence="1 2" key="1">
    <citation type="submission" date="2023-11" db="EMBL/GenBank/DDBJ databases">
        <title>Lentzea sokolovensis, sp. nov., Lentzea kristufkii, sp. nov., and Lentzea miocenensis, sp. nov., rare actinobacteria from Sokolov Coal Basin, Miocene lacustrine sediment, Czech Republic.</title>
        <authorList>
            <person name="Lara A."/>
            <person name="Kotroba L."/>
            <person name="Nouioui I."/>
            <person name="Neumann-Schaal M."/>
            <person name="Mast Y."/>
            <person name="Chronakova A."/>
        </authorList>
    </citation>
    <scope>NUCLEOTIDE SEQUENCE [LARGE SCALE GENOMIC DNA]</scope>
    <source>
        <strain evidence="1 2">BCCO 10_0061</strain>
    </source>
</reference>
<dbReference type="EMBL" id="JAXAVU010000004">
    <property type="protein sequence ID" value="MDX8142100.1"/>
    <property type="molecule type" value="Genomic_DNA"/>
</dbReference>
<protein>
    <submittedName>
        <fullName evidence="1">Effector-associated domain EAD1-containing protein</fullName>
    </submittedName>
</protein>
<dbReference type="CDD" id="cd02019">
    <property type="entry name" value="NK"/>
    <property type="match status" value="1"/>
</dbReference>
<gene>
    <name evidence="1" type="ORF">SK854_08260</name>
</gene>
<name>A0ABU4UTS7_9PSEU</name>
<dbReference type="SUPFAM" id="SSF52540">
    <property type="entry name" value="P-loop containing nucleoside triphosphate hydrolases"/>
    <property type="match status" value="1"/>
</dbReference>
<dbReference type="InterPro" id="IPR027417">
    <property type="entry name" value="P-loop_NTPase"/>
</dbReference>
<reference evidence="1 2" key="2">
    <citation type="submission" date="2023-11" db="EMBL/GenBank/DDBJ databases">
        <authorList>
            <person name="Lara A.C."/>
            <person name="Chronakova A."/>
        </authorList>
    </citation>
    <scope>NUCLEOTIDE SEQUENCE [LARGE SCALE GENOMIC DNA]</scope>
    <source>
        <strain evidence="1 2">BCCO 10_0061</strain>
    </source>
</reference>
<dbReference type="RefSeq" id="WP_319974404.1">
    <property type="nucleotide sequence ID" value="NZ_JAXAVU010000004.1"/>
</dbReference>
<comment type="caution">
    <text evidence="1">The sequence shown here is derived from an EMBL/GenBank/DDBJ whole genome shotgun (WGS) entry which is preliminary data.</text>
</comment>
<proteinExistence type="predicted"/>